<evidence type="ECO:0000313" key="6">
    <source>
        <dbReference type="EMBL" id="KAF4391622.1"/>
    </source>
</evidence>
<dbReference type="EMBL" id="JAATIQ010000058">
    <property type="protein sequence ID" value="KAF4391622.1"/>
    <property type="molecule type" value="Genomic_DNA"/>
</dbReference>
<evidence type="ECO:0000256" key="1">
    <source>
        <dbReference type="ARBA" id="ARBA00007381"/>
    </source>
</evidence>
<dbReference type="Pfam" id="PF00012">
    <property type="entry name" value="HSP70"/>
    <property type="match status" value="3"/>
</dbReference>
<dbReference type="Gene3D" id="3.40.50.10190">
    <property type="entry name" value="BRCT domain"/>
    <property type="match status" value="1"/>
</dbReference>
<keyword evidence="2 4" id="KW-0547">Nucleotide-binding</keyword>
<proteinExistence type="inferred from homology"/>
<dbReference type="InterPro" id="IPR013126">
    <property type="entry name" value="Hsp_70_fam"/>
</dbReference>
<dbReference type="Proteomes" id="UP000583929">
    <property type="component" value="Unassembled WGS sequence"/>
</dbReference>
<feature type="domain" description="BRCT" evidence="5">
    <location>
        <begin position="81"/>
        <end position="196"/>
    </location>
</feature>
<evidence type="ECO:0000259" key="5">
    <source>
        <dbReference type="PROSITE" id="PS50172"/>
    </source>
</evidence>
<dbReference type="InterPro" id="IPR043129">
    <property type="entry name" value="ATPase_NBD"/>
</dbReference>
<dbReference type="InterPro" id="IPR036420">
    <property type="entry name" value="BRCT_dom_sf"/>
</dbReference>
<dbReference type="GO" id="GO:0005524">
    <property type="term" value="F:ATP binding"/>
    <property type="evidence" value="ECO:0007669"/>
    <property type="project" value="UniProtKB-KW"/>
</dbReference>
<sequence>MVSRAGVIRMTLLEWIFDRGRLDEWRLSLWSLWERSKDFLNSLGSSFWTCTLSLAPNRNEDEEELEDYAHLCEWRRDVIVSSGRFLSRVMLVVFGFIWINETSDPESNIEKAKDVKRQIQKHGGIILTDIPSPPNSRRKRWSRSNCYQLPIIISSEKHQTIKFLYGCVANALILPADWVTDSIGAGFIVALEKYMILPWQYVHSSSIEKLDYDDNNNSIFDKVGIMLHGKPNFCTKFSRIVKDNKNNLLVNHFVAEFKRKHKKDVSGNARALRRLRTACERAKSTLSSTTQTTIEIDSRRVNNTNNNNHASTYLLVFEIEKERWKDGEDRKDGDESSSPSVLHVWLVNHFVAEFKRKHKKDVSGNARALRRLRTACERAKSTLSSTTQTTIEIDSRRVNNTNNNNHASTYLLVFEIEKERWKDGEDRKDGDESSSPSVLHVWLVNHFVAEFKRKHKKDVSGNARALRRLRTACERAKSTLSSTTQTTIEIDSRRVNNTNNNNHASTYLLVFEIEKERWKDGEDRKDGDESSSPSVLHVCFPLLNLTHKEVGGSFYTVPKIVMDIIQENRILGLAKLSGDGKSTNQLEEYPLGSSAIAP</sequence>
<name>A0A7J6H8L3_CANSA</name>
<evidence type="ECO:0000313" key="7">
    <source>
        <dbReference type="Proteomes" id="UP000583929"/>
    </source>
</evidence>
<dbReference type="InterPro" id="IPR001357">
    <property type="entry name" value="BRCT_dom"/>
</dbReference>
<dbReference type="SUPFAM" id="SSF53067">
    <property type="entry name" value="Actin-like ATPase domain"/>
    <property type="match status" value="3"/>
</dbReference>
<evidence type="ECO:0000256" key="4">
    <source>
        <dbReference type="RuleBase" id="RU003322"/>
    </source>
</evidence>
<evidence type="ECO:0000256" key="3">
    <source>
        <dbReference type="ARBA" id="ARBA00022840"/>
    </source>
</evidence>
<dbReference type="GO" id="GO:0140662">
    <property type="term" value="F:ATP-dependent protein folding chaperone"/>
    <property type="evidence" value="ECO:0007669"/>
    <property type="project" value="InterPro"/>
</dbReference>
<protein>
    <recommendedName>
        <fullName evidence="5">BRCT domain-containing protein</fullName>
    </recommendedName>
</protein>
<dbReference type="SUPFAM" id="SSF52113">
    <property type="entry name" value="BRCT domain"/>
    <property type="match status" value="1"/>
</dbReference>
<reference evidence="6 7" key="1">
    <citation type="journal article" date="2020" name="bioRxiv">
        <title>Sequence and annotation of 42 cannabis genomes reveals extensive copy number variation in cannabinoid synthesis and pathogen resistance genes.</title>
        <authorList>
            <person name="Mckernan K.J."/>
            <person name="Helbert Y."/>
            <person name="Kane L.T."/>
            <person name="Ebling H."/>
            <person name="Zhang L."/>
            <person name="Liu B."/>
            <person name="Eaton Z."/>
            <person name="Mclaughlin S."/>
            <person name="Kingan S."/>
            <person name="Baybayan P."/>
            <person name="Concepcion G."/>
            <person name="Jordan M."/>
            <person name="Riva A."/>
            <person name="Barbazuk W."/>
            <person name="Harkins T."/>
        </authorList>
    </citation>
    <scope>NUCLEOTIDE SEQUENCE [LARGE SCALE GENOMIC DNA]</scope>
    <source>
        <strain evidence="7">cv. Jamaican Lion 4</strain>
        <tissue evidence="6">Leaf</tissue>
    </source>
</reference>
<accession>A0A7J6H8L3</accession>
<dbReference type="FunFam" id="3.90.640.10:FF:000010">
    <property type="entry name" value="heat shock 70 kDa protein 14"/>
    <property type="match status" value="3"/>
</dbReference>
<evidence type="ECO:0000256" key="2">
    <source>
        <dbReference type="ARBA" id="ARBA00022741"/>
    </source>
</evidence>
<dbReference type="AlphaFoldDB" id="A0A7J6H8L3"/>
<keyword evidence="7" id="KW-1185">Reference proteome</keyword>
<dbReference type="PANTHER" id="PTHR19375">
    <property type="entry name" value="HEAT SHOCK PROTEIN 70KDA"/>
    <property type="match status" value="1"/>
</dbReference>
<comment type="caution">
    <text evidence="6">The sequence shown here is derived from an EMBL/GenBank/DDBJ whole genome shotgun (WGS) entry which is preliminary data.</text>
</comment>
<comment type="similarity">
    <text evidence="1 4">Belongs to the heat shock protein 70 family.</text>
</comment>
<keyword evidence="3 4" id="KW-0067">ATP-binding</keyword>
<dbReference type="Gene3D" id="3.90.640.10">
    <property type="entry name" value="Actin, Chain A, domain 4"/>
    <property type="match status" value="3"/>
</dbReference>
<organism evidence="6 7">
    <name type="scientific">Cannabis sativa</name>
    <name type="common">Hemp</name>
    <name type="synonym">Marijuana</name>
    <dbReference type="NCBI Taxonomy" id="3483"/>
    <lineage>
        <taxon>Eukaryota</taxon>
        <taxon>Viridiplantae</taxon>
        <taxon>Streptophyta</taxon>
        <taxon>Embryophyta</taxon>
        <taxon>Tracheophyta</taxon>
        <taxon>Spermatophyta</taxon>
        <taxon>Magnoliopsida</taxon>
        <taxon>eudicotyledons</taxon>
        <taxon>Gunneridae</taxon>
        <taxon>Pentapetalae</taxon>
        <taxon>rosids</taxon>
        <taxon>fabids</taxon>
        <taxon>Rosales</taxon>
        <taxon>Cannabaceae</taxon>
        <taxon>Cannabis</taxon>
    </lineage>
</organism>
<dbReference type="PROSITE" id="PS50172">
    <property type="entry name" value="BRCT"/>
    <property type="match status" value="1"/>
</dbReference>
<gene>
    <name evidence="6" type="ORF">G4B88_030773</name>
</gene>